<dbReference type="Pfam" id="PF04480">
    <property type="entry name" value="DUF559"/>
    <property type="match status" value="1"/>
</dbReference>
<dbReference type="InterPro" id="IPR007569">
    <property type="entry name" value="DUF559"/>
</dbReference>
<gene>
    <name evidence="2" type="ORF">ACFSC0_00895</name>
</gene>
<keyword evidence="3" id="KW-1185">Reference proteome</keyword>
<dbReference type="InterPro" id="IPR011335">
    <property type="entry name" value="Restrct_endonuc-II-like"/>
</dbReference>
<dbReference type="PANTHER" id="PTHR38590">
    <property type="entry name" value="BLL0828 PROTEIN"/>
    <property type="match status" value="1"/>
</dbReference>
<dbReference type="CDD" id="cd01038">
    <property type="entry name" value="Endonuclease_DUF559"/>
    <property type="match status" value="1"/>
</dbReference>
<dbReference type="InterPro" id="IPR047216">
    <property type="entry name" value="Endonuclease_DUF559_bact"/>
</dbReference>
<dbReference type="GO" id="GO:0004519">
    <property type="term" value="F:endonuclease activity"/>
    <property type="evidence" value="ECO:0007669"/>
    <property type="project" value="UniProtKB-KW"/>
</dbReference>
<dbReference type="PANTHER" id="PTHR38590:SF1">
    <property type="entry name" value="BLL0828 PROTEIN"/>
    <property type="match status" value="1"/>
</dbReference>
<evidence type="ECO:0000313" key="2">
    <source>
        <dbReference type="EMBL" id="MFD1781938.1"/>
    </source>
</evidence>
<comment type="caution">
    <text evidence="2">The sequence shown here is derived from an EMBL/GenBank/DDBJ whole genome shotgun (WGS) entry which is preliminary data.</text>
</comment>
<organism evidence="2 3">
    <name type="scientific">Phenylobacterium terrae</name>
    <dbReference type="NCBI Taxonomy" id="2665495"/>
    <lineage>
        <taxon>Bacteria</taxon>
        <taxon>Pseudomonadati</taxon>
        <taxon>Pseudomonadota</taxon>
        <taxon>Alphaproteobacteria</taxon>
        <taxon>Caulobacterales</taxon>
        <taxon>Caulobacteraceae</taxon>
        <taxon>Phenylobacterium</taxon>
    </lineage>
</organism>
<keyword evidence="2" id="KW-0255">Endonuclease</keyword>
<dbReference type="Gene3D" id="3.40.960.10">
    <property type="entry name" value="VSR Endonuclease"/>
    <property type="match status" value="1"/>
</dbReference>
<accession>A0ABW4MVZ8</accession>
<keyword evidence="2" id="KW-0540">Nuclease</keyword>
<evidence type="ECO:0000313" key="3">
    <source>
        <dbReference type="Proteomes" id="UP001597237"/>
    </source>
</evidence>
<reference evidence="3" key="1">
    <citation type="journal article" date="2019" name="Int. J. Syst. Evol. Microbiol.">
        <title>The Global Catalogue of Microorganisms (GCM) 10K type strain sequencing project: providing services to taxonomists for standard genome sequencing and annotation.</title>
        <authorList>
            <consortium name="The Broad Institute Genomics Platform"/>
            <consortium name="The Broad Institute Genome Sequencing Center for Infectious Disease"/>
            <person name="Wu L."/>
            <person name="Ma J."/>
        </authorList>
    </citation>
    <scope>NUCLEOTIDE SEQUENCE [LARGE SCALE GENOMIC DNA]</scope>
    <source>
        <strain evidence="3">DFY28</strain>
    </source>
</reference>
<sequence length="98" mass="11037">MRLRRREPGLPSFRRQHPVGPYVLDFYCSAARLCIEVDGYTHLTEDRPERDARRDAHLHRLGIRVMRYAAATVLADPDGISASILETADELAAQAPPP</sequence>
<feature type="domain" description="DUF559" evidence="1">
    <location>
        <begin position="10"/>
        <end position="87"/>
    </location>
</feature>
<keyword evidence="2" id="KW-0378">Hydrolase</keyword>
<dbReference type="EMBL" id="JBHUEY010000001">
    <property type="protein sequence ID" value="MFD1781938.1"/>
    <property type="molecule type" value="Genomic_DNA"/>
</dbReference>
<evidence type="ECO:0000259" key="1">
    <source>
        <dbReference type="Pfam" id="PF04480"/>
    </source>
</evidence>
<dbReference type="SUPFAM" id="SSF52980">
    <property type="entry name" value="Restriction endonuclease-like"/>
    <property type="match status" value="1"/>
</dbReference>
<proteinExistence type="predicted"/>
<name>A0ABW4MVZ8_9CAUL</name>
<protein>
    <submittedName>
        <fullName evidence="2">Endonuclease domain-containing protein</fullName>
    </submittedName>
</protein>
<dbReference type="Proteomes" id="UP001597237">
    <property type="component" value="Unassembled WGS sequence"/>
</dbReference>